<proteinExistence type="predicted"/>
<dbReference type="SUPFAM" id="SSF55347">
    <property type="entry name" value="Glyceraldehyde-3-phosphate dehydrogenase-like, C-terminal domain"/>
    <property type="match status" value="1"/>
</dbReference>
<dbReference type="InterPro" id="IPR036291">
    <property type="entry name" value="NAD(P)-bd_dom_sf"/>
</dbReference>
<dbReference type="Pfam" id="PF01408">
    <property type="entry name" value="GFO_IDH_MocA"/>
    <property type="match status" value="1"/>
</dbReference>
<dbReference type="PANTHER" id="PTHR43054">
    <property type="match status" value="1"/>
</dbReference>
<dbReference type="PANTHER" id="PTHR43054:SF1">
    <property type="entry name" value="SCYLLO-INOSITOL 2-DEHYDROGENASE (NADP(+)) IOLU"/>
    <property type="match status" value="1"/>
</dbReference>
<evidence type="ECO:0000313" key="4">
    <source>
        <dbReference type="Proteomes" id="UP001230220"/>
    </source>
</evidence>
<dbReference type="Proteomes" id="UP001230220">
    <property type="component" value="Unassembled WGS sequence"/>
</dbReference>
<feature type="domain" description="Gfo/Idh/MocA-like oxidoreductase N-terminal" evidence="1">
    <location>
        <begin position="5"/>
        <end position="120"/>
    </location>
</feature>
<dbReference type="SUPFAM" id="SSF51735">
    <property type="entry name" value="NAD(P)-binding Rossmann-fold domains"/>
    <property type="match status" value="1"/>
</dbReference>
<dbReference type="InterPro" id="IPR055170">
    <property type="entry name" value="GFO_IDH_MocA-like_dom"/>
</dbReference>
<dbReference type="Pfam" id="PF22725">
    <property type="entry name" value="GFO_IDH_MocA_C3"/>
    <property type="match status" value="1"/>
</dbReference>
<dbReference type="InterPro" id="IPR000683">
    <property type="entry name" value="Gfo/Idh/MocA-like_OxRdtase_N"/>
</dbReference>
<keyword evidence="4" id="KW-1185">Reference proteome</keyword>
<reference evidence="3 4" key="1">
    <citation type="submission" date="2023-07" db="EMBL/GenBank/DDBJ databases">
        <title>Genomic Encyclopedia of Type Strains, Phase IV (KMG-IV): sequencing the most valuable type-strain genomes for metagenomic binning, comparative biology and taxonomic classification.</title>
        <authorList>
            <person name="Goeker M."/>
        </authorList>
    </citation>
    <scope>NUCLEOTIDE SEQUENCE [LARGE SCALE GENOMIC DNA]</scope>
    <source>
        <strain evidence="3 4">DSM 16784</strain>
    </source>
</reference>
<evidence type="ECO:0000259" key="2">
    <source>
        <dbReference type="Pfam" id="PF22725"/>
    </source>
</evidence>
<protein>
    <submittedName>
        <fullName evidence="3">Dehydrogenase</fullName>
    </submittedName>
</protein>
<comment type="caution">
    <text evidence="3">The sequence shown here is derived from an EMBL/GenBank/DDBJ whole genome shotgun (WGS) entry which is preliminary data.</text>
</comment>
<dbReference type="EMBL" id="JAUSUR010000009">
    <property type="protein sequence ID" value="MDQ0363009.1"/>
    <property type="molecule type" value="Genomic_DNA"/>
</dbReference>
<gene>
    <name evidence="3" type="ORF">J2S15_003770</name>
</gene>
<name>A0ABU0E7Y7_9FIRM</name>
<dbReference type="RefSeq" id="WP_307411435.1">
    <property type="nucleotide sequence ID" value="NZ_JAUSUR010000009.1"/>
</dbReference>
<dbReference type="Gene3D" id="3.40.50.720">
    <property type="entry name" value="NAD(P)-binding Rossmann-like Domain"/>
    <property type="match status" value="1"/>
</dbReference>
<feature type="domain" description="GFO/IDH/MocA-like oxidoreductase" evidence="2">
    <location>
        <begin position="141"/>
        <end position="250"/>
    </location>
</feature>
<accession>A0ABU0E7Y7</accession>
<organism evidence="3 4">
    <name type="scientific">Breznakia pachnodae</name>
    <dbReference type="NCBI Taxonomy" id="265178"/>
    <lineage>
        <taxon>Bacteria</taxon>
        <taxon>Bacillati</taxon>
        <taxon>Bacillota</taxon>
        <taxon>Erysipelotrichia</taxon>
        <taxon>Erysipelotrichales</taxon>
        <taxon>Erysipelotrichaceae</taxon>
        <taxon>Breznakia</taxon>
    </lineage>
</organism>
<dbReference type="Gene3D" id="3.30.360.10">
    <property type="entry name" value="Dihydrodipicolinate Reductase, domain 2"/>
    <property type="match status" value="1"/>
</dbReference>
<evidence type="ECO:0000313" key="3">
    <source>
        <dbReference type="EMBL" id="MDQ0363009.1"/>
    </source>
</evidence>
<evidence type="ECO:0000259" key="1">
    <source>
        <dbReference type="Pfam" id="PF01408"/>
    </source>
</evidence>
<sequence>MSNKMRIGTIGTGVIVEAFAAAVKLCEHAEITAVYLRGDEVNGGFEKKINVDKTHTTLESLYGDSNVDVVYIATPNSLHYPIAKAALEAGKNVICEKPFTSNSKEAKDLIDYAKKNDLFLFEAISIIHMPNFKDLRKRMSEVGDLSIIQANYSQYSSKYPALKNGELPNVFNPDFSGGALMDINIYNIHGIISLFDVPEKVEYKARKHENGIDLSGIAYLHYNNLPCVCIGAKDSRSMNYFQIQGNQGYINIPNGINGVNSYEICVGKESETVNLQDKENWWFYEVDEFAKVFLNKDYDRSHELLEHSYKVMKVIDDLKASANIVFKADK</sequence>